<dbReference type="RefSeq" id="WP_181377325.1">
    <property type="nucleotide sequence ID" value="NZ_KM659092.1"/>
</dbReference>
<sequence>MKIAILDHVDANNIDHALADNIIYRPDILRKGTRYFLRFLNDNGVNAVVTSQTIPADCLIQWHTASEQAKYVVYYGRPGSQLDAQACSDFVSIKFRETDDIFSALKSLEKQFFADTKMAPRPKKLSNREQITFIGAGVVNLISAHFATKAGMEVRFVDAGPDPREGANWTRYGCSAGGASARMFTLSEMDNYNCRHIHDDMNWHFSRSVAELGWNVCDVNSLSQDEKAWIDDFERIPSWLADSYNQDIFKFTRESKSLWEQWMEEDPELFDDSVITRDILRLYSDYGHFQTSLGRQDRIGATIRPVSVEEIATEQPILSGAAQAGLIAGGVYVHGFTVNVHRFISNLIKRLESCGANFEWHRKMTSIEQRVDGAIEGVMLDNGDFVQGNVVISPGAYADGALRGTLAHGQIAGVLGAWLTLPDPGIGLRNSLKLARKGHVVEDANVTVALDENGNRVAIIGSGYGFTGFNPSNINQGFLEHIYAGVTDTAKRFFSDSYEQILQDGSLRDSLKYCVRPWTPTGLGIFEALRAANDDQLIVVGGHNTGGFAQAPATGMAVIASIRGRLHDMHRDYRPDRFSAFARS</sequence>
<dbReference type="GO" id="GO:0005737">
    <property type="term" value="C:cytoplasm"/>
    <property type="evidence" value="ECO:0007669"/>
    <property type="project" value="TreeGrafter"/>
</dbReference>
<dbReference type="AlphaFoldDB" id="A0A0D5A0C7"/>
<name>A0A0D5A0C7_9HYPH</name>
<dbReference type="PANTHER" id="PTHR13847">
    <property type="entry name" value="SARCOSINE DEHYDROGENASE-RELATED"/>
    <property type="match status" value="1"/>
</dbReference>
<dbReference type="InterPro" id="IPR036188">
    <property type="entry name" value="FAD/NAD-bd_sf"/>
</dbReference>
<reference evidence="3" key="1">
    <citation type="submission" date="2014-09" db="EMBL/GenBank/DDBJ databases">
        <title>The mobilome of the heavy metals and metalloids hypertolerant bacteria from the Lubin copper mine (Poland).</title>
        <authorList>
            <person name="Dziewit L."/>
            <person name="Bartosik D."/>
        </authorList>
    </citation>
    <scope>NUCLEOTIDE SEQUENCE</scope>
    <source>
        <plasmid evidence="3">pLM19O2</plasmid>
    </source>
</reference>
<keyword evidence="3" id="KW-0614">Plasmid</keyword>
<geneLocation type="plasmid" evidence="3">
    <name>pLM19O2</name>
</geneLocation>
<organism evidence="3">
    <name type="scientific">Ochrobactrum sp. LM19</name>
    <dbReference type="NCBI Taxonomy" id="1449781"/>
    <lineage>
        <taxon>Bacteria</taxon>
        <taxon>Pseudomonadati</taxon>
        <taxon>Pseudomonadota</taxon>
        <taxon>Alphaproteobacteria</taxon>
        <taxon>Hyphomicrobiales</taxon>
        <taxon>Brucellaceae</taxon>
        <taxon>Brucella/Ochrobactrum group</taxon>
        <taxon>Ochrobactrum</taxon>
    </lineage>
</organism>
<evidence type="ECO:0000313" key="3">
    <source>
        <dbReference type="EMBL" id="AJW29992.1"/>
    </source>
</evidence>
<gene>
    <name evidence="3" type="ORF">pLM19O2_p47</name>
</gene>
<feature type="domain" description="FAD dependent oxidoreductase" evidence="2">
    <location>
        <begin position="134"/>
        <end position="558"/>
    </location>
</feature>
<evidence type="ECO:0000259" key="2">
    <source>
        <dbReference type="Pfam" id="PF01266"/>
    </source>
</evidence>
<dbReference type="SUPFAM" id="SSF51905">
    <property type="entry name" value="FAD/NAD(P)-binding domain"/>
    <property type="match status" value="1"/>
</dbReference>
<accession>A0A0D5A0C7</accession>
<proteinExistence type="predicted"/>
<dbReference type="InterPro" id="IPR006076">
    <property type="entry name" value="FAD-dep_OxRdtase"/>
</dbReference>
<keyword evidence="1" id="KW-0560">Oxidoreductase</keyword>
<dbReference type="Pfam" id="PF01266">
    <property type="entry name" value="DAO"/>
    <property type="match status" value="1"/>
</dbReference>
<dbReference type="EMBL" id="KM659092">
    <property type="protein sequence ID" value="AJW29992.1"/>
    <property type="molecule type" value="Genomic_DNA"/>
</dbReference>
<protein>
    <recommendedName>
        <fullName evidence="2">FAD dependent oxidoreductase domain-containing protein</fullName>
    </recommendedName>
</protein>
<dbReference type="PANTHER" id="PTHR13847:SF289">
    <property type="entry name" value="GLYCINE OXIDASE"/>
    <property type="match status" value="1"/>
</dbReference>
<dbReference type="GO" id="GO:0016491">
    <property type="term" value="F:oxidoreductase activity"/>
    <property type="evidence" value="ECO:0007669"/>
    <property type="project" value="UniProtKB-KW"/>
</dbReference>
<evidence type="ECO:0000256" key="1">
    <source>
        <dbReference type="ARBA" id="ARBA00023002"/>
    </source>
</evidence>
<dbReference type="Gene3D" id="3.30.9.10">
    <property type="entry name" value="D-Amino Acid Oxidase, subunit A, domain 2"/>
    <property type="match status" value="1"/>
</dbReference>
<dbReference type="Gene3D" id="3.50.50.60">
    <property type="entry name" value="FAD/NAD(P)-binding domain"/>
    <property type="match status" value="1"/>
</dbReference>